<feature type="compositionally biased region" description="Basic and acidic residues" evidence="1">
    <location>
        <begin position="21"/>
        <end position="32"/>
    </location>
</feature>
<accession>A0AAI8VMH4</accession>
<feature type="region of interest" description="Disordered" evidence="1">
    <location>
        <begin position="1"/>
        <end position="41"/>
    </location>
</feature>
<dbReference type="Gene3D" id="3.30.710.10">
    <property type="entry name" value="Potassium Channel Kv1.1, Chain A"/>
    <property type="match status" value="1"/>
</dbReference>
<dbReference type="Pfam" id="PF00651">
    <property type="entry name" value="BTB"/>
    <property type="match status" value="1"/>
</dbReference>
<comment type="caution">
    <text evidence="3">The sequence shown here is derived from an EMBL/GenBank/DDBJ whole genome shotgun (WGS) entry which is preliminary data.</text>
</comment>
<protein>
    <submittedName>
        <fullName evidence="3">Uu.00g088100.m01.CDS01</fullName>
    </submittedName>
</protein>
<evidence type="ECO:0000259" key="2">
    <source>
        <dbReference type="PROSITE" id="PS50097"/>
    </source>
</evidence>
<dbReference type="SUPFAM" id="SSF54695">
    <property type="entry name" value="POZ domain"/>
    <property type="match status" value="1"/>
</dbReference>
<proteinExistence type="predicted"/>
<evidence type="ECO:0000256" key="1">
    <source>
        <dbReference type="SAM" id="MobiDB-lite"/>
    </source>
</evidence>
<dbReference type="Proteomes" id="UP001295740">
    <property type="component" value="Unassembled WGS sequence"/>
</dbReference>
<feature type="domain" description="BTB" evidence="2">
    <location>
        <begin position="63"/>
        <end position="132"/>
    </location>
</feature>
<organism evidence="3 4">
    <name type="scientific">Anthostomella pinea</name>
    <dbReference type="NCBI Taxonomy" id="933095"/>
    <lineage>
        <taxon>Eukaryota</taxon>
        <taxon>Fungi</taxon>
        <taxon>Dikarya</taxon>
        <taxon>Ascomycota</taxon>
        <taxon>Pezizomycotina</taxon>
        <taxon>Sordariomycetes</taxon>
        <taxon>Xylariomycetidae</taxon>
        <taxon>Xylariales</taxon>
        <taxon>Xylariaceae</taxon>
        <taxon>Anthostomella</taxon>
    </lineage>
</organism>
<dbReference type="InterPro" id="IPR011333">
    <property type="entry name" value="SKP1/BTB/POZ_sf"/>
</dbReference>
<sequence>MASQSIPTKRAAEGDASGAPDTKRQQATKPDDPATDESMDSNPNWLPLTYIIMLTHSKIFGPETFVFAVGPDAQELTVHKDAFRSLSPYFKALMDGNMQEALEGRAVWDDTDTVTFRRLCQFAYSGDYITPPIPDPQPFAEEEGRPSCECRSWTHYCDDPTHAVNMCEFLDTATRKISDLILEKEFNDGKIPWPGVQVTSAFEDLRGTFEKKIYTTTFPPRGEGKESDCETYTPNLQVNATMYMSFTLWYMLFRRIRDVIPVVKYIMESTVPKDAMRKLLAHFVACIAHKKVKKIDEMVDEVPEFAVEVFHVTKNLMS</sequence>
<dbReference type="InterPro" id="IPR000210">
    <property type="entry name" value="BTB/POZ_dom"/>
</dbReference>
<gene>
    <name evidence="3" type="ORF">KHLLAP_LOCUS8092</name>
</gene>
<evidence type="ECO:0000313" key="3">
    <source>
        <dbReference type="EMBL" id="CAJ2507624.1"/>
    </source>
</evidence>
<name>A0AAI8VMH4_9PEZI</name>
<dbReference type="AlphaFoldDB" id="A0AAI8VMH4"/>
<keyword evidence="4" id="KW-1185">Reference proteome</keyword>
<dbReference type="EMBL" id="CAUWAG010000010">
    <property type="protein sequence ID" value="CAJ2507624.1"/>
    <property type="molecule type" value="Genomic_DNA"/>
</dbReference>
<reference evidence="3" key="1">
    <citation type="submission" date="2023-10" db="EMBL/GenBank/DDBJ databases">
        <authorList>
            <person name="Hackl T."/>
        </authorList>
    </citation>
    <scope>NUCLEOTIDE SEQUENCE</scope>
</reference>
<dbReference type="PROSITE" id="PS50097">
    <property type="entry name" value="BTB"/>
    <property type="match status" value="1"/>
</dbReference>
<evidence type="ECO:0000313" key="4">
    <source>
        <dbReference type="Proteomes" id="UP001295740"/>
    </source>
</evidence>